<dbReference type="SUPFAM" id="SSF55785">
    <property type="entry name" value="PYP-like sensor domain (PAS domain)"/>
    <property type="match status" value="1"/>
</dbReference>
<dbReference type="SUPFAM" id="SSF52172">
    <property type="entry name" value="CheY-like"/>
    <property type="match status" value="1"/>
</dbReference>
<evidence type="ECO:0008006" key="7">
    <source>
        <dbReference type="Google" id="ProtNLM"/>
    </source>
</evidence>
<dbReference type="CDD" id="cd00130">
    <property type="entry name" value="PAS"/>
    <property type="match status" value="1"/>
</dbReference>
<protein>
    <recommendedName>
        <fullName evidence="7">PAS/PAC sensor protein</fullName>
    </recommendedName>
</protein>
<dbReference type="GO" id="GO:0000160">
    <property type="term" value="P:phosphorelay signal transduction system"/>
    <property type="evidence" value="ECO:0007669"/>
    <property type="project" value="InterPro"/>
</dbReference>
<name>E1YAR7_9BACT</name>
<dbReference type="SUPFAM" id="SSF109604">
    <property type="entry name" value="HD-domain/PDEase-like"/>
    <property type="match status" value="1"/>
</dbReference>
<feature type="domain" description="HD-GYP" evidence="5">
    <location>
        <begin position="280"/>
        <end position="470"/>
    </location>
</feature>
<dbReference type="InterPro" id="IPR011006">
    <property type="entry name" value="CheY-like_superfamily"/>
</dbReference>
<keyword evidence="1" id="KW-0597">Phosphoprotein</keyword>
<dbReference type="Pfam" id="PF00072">
    <property type="entry name" value="Response_reg"/>
    <property type="match status" value="1"/>
</dbReference>
<accession>E1YAR7</accession>
<dbReference type="PROSITE" id="PS50113">
    <property type="entry name" value="PAC"/>
    <property type="match status" value="1"/>
</dbReference>
<dbReference type="Gene3D" id="3.30.450.20">
    <property type="entry name" value="PAS domain"/>
    <property type="match status" value="1"/>
</dbReference>
<evidence type="ECO:0000313" key="6">
    <source>
        <dbReference type="EMBL" id="CBX27661.1"/>
    </source>
</evidence>
<dbReference type="InterPro" id="IPR052020">
    <property type="entry name" value="Cyclic_di-GMP/3'3'-cGAMP_PDE"/>
</dbReference>
<dbReference type="Pfam" id="PF13426">
    <property type="entry name" value="PAS_9"/>
    <property type="match status" value="1"/>
</dbReference>
<dbReference type="InterPro" id="IPR000014">
    <property type="entry name" value="PAS"/>
</dbReference>
<dbReference type="AlphaFoldDB" id="E1YAR7"/>
<evidence type="ECO:0000259" key="4">
    <source>
        <dbReference type="PROSITE" id="PS50113"/>
    </source>
</evidence>
<feature type="domain" description="PAS" evidence="3">
    <location>
        <begin position="152"/>
        <end position="222"/>
    </location>
</feature>
<proteinExistence type="predicted"/>
<evidence type="ECO:0000256" key="1">
    <source>
        <dbReference type="PROSITE-ProRule" id="PRU00169"/>
    </source>
</evidence>
<dbReference type="Gene3D" id="1.10.3210.10">
    <property type="entry name" value="Hypothetical protein af1432"/>
    <property type="match status" value="1"/>
</dbReference>
<feature type="domain" description="Response regulatory" evidence="2">
    <location>
        <begin position="18"/>
        <end position="134"/>
    </location>
</feature>
<gene>
    <name evidence="6" type="ORF">N47_H24830</name>
</gene>
<organism evidence="6">
    <name type="scientific">uncultured Desulfobacterium sp</name>
    <dbReference type="NCBI Taxonomy" id="201089"/>
    <lineage>
        <taxon>Bacteria</taxon>
        <taxon>Pseudomonadati</taxon>
        <taxon>Thermodesulfobacteriota</taxon>
        <taxon>Desulfobacteria</taxon>
        <taxon>Desulfobacterales</taxon>
        <taxon>Desulfobacteriaceae</taxon>
        <taxon>Desulfobacterium</taxon>
        <taxon>environmental samples</taxon>
    </lineage>
</organism>
<dbReference type="SMART" id="SM00091">
    <property type="entry name" value="PAS"/>
    <property type="match status" value="1"/>
</dbReference>
<dbReference type="Gene3D" id="3.40.50.2300">
    <property type="match status" value="1"/>
</dbReference>
<dbReference type="PROSITE" id="PS50112">
    <property type="entry name" value="PAS"/>
    <property type="match status" value="1"/>
</dbReference>
<evidence type="ECO:0000259" key="3">
    <source>
        <dbReference type="PROSITE" id="PS50112"/>
    </source>
</evidence>
<dbReference type="PANTHER" id="PTHR45228:SF4">
    <property type="entry name" value="LIPOPROTEIN"/>
    <property type="match status" value="1"/>
</dbReference>
<dbReference type="PANTHER" id="PTHR45228">
    <property type="entry name" value="CYCLIC DI-GMP PHOSPHODIESTERASE TM_0186-RELATED"/>
    <property type="match status" value="1"/>
</dbReference>
<dbReference type="SMART" id="SM00448">
    <property type="entry name" value="REC"/>
    <property type="match status" value="1"/>
</dbReference>
<evidence type="ECO:0000259" key="5">
    <source>
        <dbReference type="PROSITE" id="PS51832"/>
    </source>
</evidence>
<dbReference type="SMART" id="SM00471">
    <property type="entry name" value="HDc"/>
    <property type="match status" value="1"/>
</dbReference>
<reference evidence="6" key="1">
    <citation type="journal article" date="2011" name="Environ. Microbiol.">
        <title>Genomic insights into the metabolic potential of the polycyclic aromatic hydrocarbon degrading sulfate-reducing Deltaproteobacterium N47.</title>
        <authorList>
            <person name="Bergmann F."/>
            <person name="Selesi D."/>
            <person name="Weinmaier T."/>
            <person name="Tischler P."/>
            <person name="Rattei T."/>
            <person name="Meckenstock R.U."/>
        </authorList>
    </citation>
    <scope>NUCLEOTIDE SEQUENCE</scope>
</reference>
<dbReference type="InterPro" id="IPR003607">
    <property type="entry name" value="HD/PDEase_dom"/>
</dbReference>
<sequence length="470" mass="52409">MIPDPCFLTPDYMKQNLNILNLEDSPVDSELIKEILLDAGIECKLIRVDNEKDYLWAIENHNIDIILADYTLPLFDGLSALKIALKKCPDVPFIFVTGTLGEEIAVESLKSGATDYVLKDRLLRLVPAIQGALNEAGLKIKRKQSEYALIESKEKYRELVENISGILYILDTKGTVTYISPSAELLIGYGPSEIVGHSFLEFVFPQGNPIIYNQFEKRLAGDTGAFEHRLIKKSGEPVWVSSSSRLIIRENKIVDLRGLITDIDQGKKSKEKIKESLKRLQNATRGIIQAMALTMETRDPYTAGHQRRVAALAKAIAIEMDLSAQQTEGIDMAGSIHDLGKLSVPADILSKPSKLSEIEYRLIKTHPEAGYNILKNIEFPWPVAQIVLQHHERMDGSGYPKGLKGEEILVETRILSVADTVEAISSHRPYRPAQGIDKALEKISKNKGILYDPAAVDACLILFNEKGFKF</sequence>
<dbReference type="CDD" id="cd00156">
    <property type="entry name" value="REC"/>
    <property type="match status" value="1"/>
</dbReference>
<feature type="domain" description="PAC" evidence="4">
    <location>
        <begin position="224"/>
        <end position="275"/>
    </location>
</feature>
<evidence type="ECO:0000259" key="2">
    <source>
        <dbReference type="PROSITE" id="PS50110"/>
    </source>
</evidence>
<dbReference type="NCBIfam" id="TIGR00229">
    <property type="entry name" value="sensory_box"/>
    <property type="match status" value="1"/>
</dbReference>
<dbReference type="InterPro" id="IPR037522">
    <property type="entry name" value="HD_GYP_dom"/>
</dbReference>
<feature type="modified residue" description="4-aspartylphosphate" evidence="1">
    <location>
        <position position="69"/>
    </location>
</feature>
<dbReference type="PROSITE" id="PS51832">
    <property type="entry name" value="HD_GYP"/>
    <property type="match status" value="1"/>
</dbReference>
<dbReference type="InterPro" id="IPR000700">
    <property type="entry name" value="PAS-assoc_C"/>
</dbReference>
<dbReference type="CDD" id="cd00077">
    <property type="entry name" value="HDc"/>
    <property type="match status" value="1"/>
</dbReference>
<dbReference type="InterPro" id="IPR035965">
    <property type="entry name" value="PAS-like_dom_sf"/>
</dbReference>
<dbReference type="Pfam" id="PF13487">
    <property type="entry name" value="HD_5"/>
    <property type="match status" value="1"/>
</dbReference>
<dbReference type="PROSITE" id="PS50110">
    <property type="entry name" value="RESPONSE_REGULATORY"/>
    <property type="match status" value="1"/>
</dbReference>
<dbReference type="InterPro" id="IPR001789">
    <property type="entry name" value="Sig_transdc_resp-reg_receiver"/>
</dbReference>
<dbReference type="EMBL" id="FR695866">
    <property type="protein sequence ID" value="CBX27661.1"/>
    <property type="molecule type" value="Genomic_DNA"/>
</dbReference>